<dbReference type="HOGENOM" id="CLU_1926970_0_0_1"/>
<dbReference type="Proteomes" id="UP000008142">
    <property type="component" value="Unassembled WGS sequence"/>
</dbReference>
<evidence type="ECO:0000313" key="2">
    <source>
        <dbReference type="EMBL" id="EGC44996.1"/>
    </source>
</evidence>
<organism evidence="3">
    <name type="scientific">Ajellomyces capsulatus (strain H88)</name>
    <name type="common">Darling's disease fungus</name>
    <name type="synonym">Histoplasma capsulatum</name>
    <dbReference type="NCBI Taxonomy" id="544711"/>
    <lineage>
        <taxon>Eukaryota</taxon>
        <taxon>Fungi</taxon>
        <taxon>Dikarya</taxon>
        <taxon>Ascomycota</taxon>
        <taxon>Pezizomycotina</taxon>
        <taxon>Eurotiomycetes</taxon>
        <taxon>Eurotiomycetidae</taxon>
        <taxon>Onygenales</taxon>
        <taxon>Ajellomycetaceae</taxon>
        <taxon>Histoplasma</taxon>
    </lineage>
</organism>
<keyword evidence="1" id="KW-0472">Membrane</keyword>
<reference evidence="3" key="1">
    <citation type="submission" date="2008-07" db="EMBL/GenBank/DDBJ databases">
        <title>Annotation of Ajellomyces capsulatus strain H88.</title>
        <authorList>
            <person name="Champion M."/>
            <person name="Cuomo C."/>
            <person name="Ma L.-J."/>
            <person name="Henn M.R."/>
            <person name="Sil A."/>
            <person name="Goldman B."/>
            <person name="Young S.K."/>
            <person name="Kodira C.D."/>
            <person name="Zeng Q."/>
            <person name="Koehrsen M."/>
            <person name="Alvarado L."/>
            <person name="Berlin A."/>
            <person name="Borenstein D."/>
            <person name="Chen Z."/>
            <person name="Engels R."/>
            <person name="Freedman E."/>
            <person name="Gellesch M."/>
            <person name="Goldberg J."/>
            <person name="Griggs A."/>
            <person name="Gujja S."/>
            <person name="Heiman D."/>
            <person name="Hepburn T."/>
            <person name="Howarth C."/>
            <person name="Jen D."/>
            <person name="Larson L."/>
            <person name="Lewis B."/>
            <person name="Mehta T."/>
            <person name="Park D."/>
            <person name="Pearson M."/>
            <person name="Roberts A."/>
            <person name="Saif S."/>
            <person name="Shea T."/>
            <person name="Shenoy N."/>
            <person name="Sisk P."/>
            <person name="Stolte C."/>
            <person name="Sykes S."/>
            <person name="Walk T."/>
            <person name="White J."/>
            <person name="Yandava C."/>
            <person name="Klein B."/>
            <person name="McEwen J.G."/>
            <person name="Puccia R."/>
            <person name="Goldman G.H."/>
            <person name="Felipe M.S."/>
            <person name="Nino-Vega G."/>
            <person name="San-Blas G."/>
            <person name="Taylor J."/>
            <person name="Mendoza L."/>
            <person name="Galagan J."/>
            <person name="Nusbaum C."/>
            <person name="Birren B."/>
        </authorList>
    </citation>
    <scope>NUCLEOTIDE SEQUENCE [LARGE SCALE GENOMIC DNA]</scope>
    <source>
        <strain evidence="3">H88</strain>
    </source>
</reference>
<dbReference type="AlphaFoldDB" id="F0UFP4"/>
<proteinExistence type="predicted"/>
<evidence type="ECO:0008006" key="4">
    <source>
        <dbReference type="Google" id="ProtNLM"/>
    </source>
</evidence>
<sequence length="131" mass="14297">MVLRTQGMETPHGSYYRSSGGRNCASGSAASKGHCLGLHQSVRHGKPSNPFDHSQDQLLQLWRSWFLYPNIISLFSQGGGGQDSSISATCSFTAMLLGCVNMVVYSTFTTASWFLTERVGRRKLFQPGTAS</sequence>
<evidence type="ECO:0000256" key="1">
    <source>
        <dbReference type="SAM" id="Phobius"/>
    </source>
</evidence>
<accession>F0UFP4</accession>
<evidence type="ECO:0000313" key="3">
    <source>
        <dbReference type="Proteomes" id="UP000008142"/>
    </source>
</evidence>
<protein>
    <recommendedName>
        <fullName evidence="4">Sugar transporter</fullName>
    </recommendedName>
</protein>
<feature type="transmembrane region" description="Helical" evidence="1">
    <location>
        <begin position="92"/>
        <end position="115"/>
    </location>
</feature>
<keyword evidence="1" id="KW-1133">Transmembrane helix</keyword>
<dbReference type="EMBL" id="DS990638">
    <property type="protein sequence ID" value="EGC44996.1"/>
    <property type="molecule type" value="Genomic_DNA"/>
</dbReference>
<keyword evidence="1" id="KW-0812">Transmembrane</keyword>
<gene>
    <name evidence="2" type="ORF">HCEG_04211</name>
</gene>
<name>F0UFP4_AJEC8</name>